<feature type="transmembrane region" description="Helical" evidence="1">
    <location>
        <begin position="54"/>
        <end position="72"/>
    </location>
</feature>
<protein>
    <recommendedName>
        <fullName evidence="4">Integral membrane protein</fullName>
    </recommendedName>
</protein>
<gene>
    <name evidence="2" type="ORF">D1831_02165</name>
</gene>
<reference evidence="2 3" key="1">
    <citation type="submission" date="2018-08" db="EMBL/GenBank/DDBJ databases">
        <title>Genome Lactobacillus garii FI11369.</title>
        <authorList>
            <person name="Diaz M."/>
            <person name="Narbad A."/>
        </authorList>
    </citation>
    <scope>NUCLEOTIDE SEQUENCE [LARGE SCALE GENOMIC DNA]</scope>
    <source>
        <strain evidence="2 3">FI11369</strain>
    </source>
</reference>
<comment type="caution">
    <text evidence="2">The sequence shown here is derived from an EMBL/GenBank/DDBJ whole genome shotgun (WGS) entry which is preliminary data.</text>
</comment>
<keyword evidence="3" id="KW-1185">Reference proteome</keyword>
<name>A0A426DA96_9LACO</name>
<dbReference type="OrthoDB" id="2321673at2"/>
<dbReference type="RefSeq" id="WP_125071212.1">
    <property type="nucleotide sequence ID" value="NZ_QWZQ01000004.1"/>
</dbReference>
<dbReference type="EMBL" id="QWZQ01000004">
    <property type="protein sequence ID" value="RRK11517.1"/>
    <property type="molecule type" value="Genomic_DNA"/>
</dbReference>
<evidence type="ECO:0008006" key="4">
    <source>
        <dbReference type="Google" id="ProtNLM"/>
    </source>
</evidence>
<sequence length="76" mass="8531">MVHGLFYGVLLAGFFGGLFVQWYYRAYLDLLLTVHSIEVLFLGIVGWYSFGPLVLGPLLALWLTGLGAIYVMNRFA</sequence>
<feature type="transmembrane region" description="Helical" evidence="1">
    <location>
        <begin position="6"/>
        <end position="23"/>
    </location>
</feature>
<keyword evidence="1" id="KW-1133">Transmembrane helix</keyword>
<evidence type="ECO:0000313" key="2">
    <source>
        <dbReference type="EMBL" id="RRK11517.1"/>
    </source>
</evidence>
<evidence type="ECO:0000256" key="1">
    <source>
        <dbReference type="SAM" id="Phobius"/>
    </source>
</evidence>
<accession>A0A426DA96</accession>
<keyword evidence="1" id="KW-0472">Membrane</keyword>
<dbReference type="Proteomes" id="UP000283633">
    <property type="component" value="Unassembled WGS sequence"/>
</dbReference>
<keyword evidence="1" id="KW-0812">Transmembrane</keyword>
<proteinExistence type="predicted"/>
<dbReference type="AlphaFoldDB" id="A0A426DA96"/>
<evidence type="ECO:0000313" key="3">
    <source>
        <dbReference type="Proteomes" id="UP000283633"/>
    </source>
</evidence>
<organism evidence="2 3">
    <name type="scientific">Lactiplantibacillus garii</name>
    <dbReference type="NCBI Taxonomy" id="2306423"/>
    <lineage>
        <taxon>Bacteria</taxon>
        <taxon>Bacillati</taxon>
        <taxon>Bacillota</taxon>
        <taxon>Bacilli</taxon>
        <taxon>Lactobacillales</taxon>
        <taxon>Lactobacillaceae</taxon>
        <taxon>Lactiplantibacillus</taxon>
    </lineage>
</organism>